<dbReference type="EMBL" id="BEYU01000147">
    <property type="protein sequence ID" value="GBG33204.1"/>
    <property type="molecule type" value="Genomic_DNA"/>
</dbReference>
<proteinExistence type="predicted"/>
<feature type="compositionally biased region" description="Low complexity" evidence="1">
    <location>
        <begin position="28"/>
        <end position="38"/>
    </location>
</feature>
<comment type="caution">
    <text evidence="2">The sequence shown here is derived from an EMBL/GenBank/DDBJ whole genome shotgun (WGS) entry which is preliminary data.</text>
</comment>
<dbReference type="Proteomes" id="UP000241890">
    <property type="component" value="Unassembled WGS sequence"/>
</dbReference>
<sequence length="166" mass="17905">MTPAAASLPSKKARLNPPEMAEGPMFGQAQAQAQTQAQEPMSGITKEEAERVLDPSQLQMVLYQRKHGPEPPASVNSAVRFPRICDGDVPAAKYDPSQLQMVPFRRGDMVPFSRDYNSYANGGRPSRAPQAPLNPHPSIEILGEVDGDDGAADNKGSDNDGDVEMM</sequence>
<dbReference type="InParanoid" id="A0A2R5GYX0"/>
<reference evidence="2 3" key="1">
    <citation type="submission" date="2017-12" db="EMBL/GenBank/DDBJ databases">
        <title>Sequencing, de novo assembly and annotation of complete genome of a new Thraustochytrid species, strain FCC1311.</title>
        <authorList>
            <person name="Sedici K."/>
            <person name="Godart F."/>
            <person name="Aiese Cigliano R."/>
            <person name="Sanseverino W."/>
            <person name="Barakat M."/>
            <person name="Ortet P."/>
            <person name="Marechal E."/>
            <person name="Cagnac O."/>
            <person name="Amato A."/>
        </authorList>
    </citation>
    <scope>NUCLEOTIDE SEQUENCE [LARGE SCALE GENOMIC DNA]</scope>
</reference>
<protein>
    <submittedName>
        <fullName evidence="2">Uncharacterized protein</fullName>
    </submittedName>
</protein>
<feature type="region of interest" description="Disordered" evidence="1">
    <location>
        <begin position="114"/>
        <end position="166"/>
    </location>
</feature>
<evidence type="ECO:0000313" key="3">
    <source>
        <dbReference type="Proteomes" id="UP000241890"/>
    </source>
</evidence>
<name>A0A2R5GYX0_9STRA</name>
<gene>
    <name evidence="2" type="ORF">FCC1311_094282</name>
</gene>
<organism evidence="2 3">
    <name type="scientific">Hondaea fermentalgiana</name>
    <dbReference type="NCBI Taxonomy" id="2315210"/>
    <lineage>
        <taxon>Eukaryota</taxon>
        <taxon>Sar</taxon>
        <taxon>Stramenopiles</taxon>
        <taxon>Bigyra</taxon>
        <taxon>Labyrinthulomycetes</taxon>
        <taxon>Thraustochytrida</taxon>
        <taxon>Thraustochytriidae</taxon>
        <taxon>Hondaea</taxon>
    </lineage>
</organism>
<accession>A0A2R5GYX0</accession>
<dbReference type="AlphaFoldDB" id="A0A2R5GYX0"/>
<evidence type="ECO:0000313" key="2">
    <source>
        <dbReference type="EMBL" id="GBG33204.1"/>
    </source>
</evidence>
<keyword evidence="3" id="KW-1185">Reference proteome</keyword>
<evidence type="ECO:0000256" key="1">
    <source>
        <dbReference type="SAM" id="MobiDB-lite"/>
    </source>
</evidence>
<feature type="region of interest" description="Disordered" evidence="1">
    <location>
        <begin position="1"/>
        <end position="44"/>
    </location>
</feature>